<dbReference type="GO" id="GO:0016787">
    <property type="term" value="F:hydrolase activity"/>
    <property type="evidence" value="ECO:0007669"/>
    <property type="project" value="UniProtKB-KW"/>
</dbReference>
<keyword evidence="2" id="KW-0378">Hydrolase</keyword>
<comment type="similarity">
    <text evidence="1">Belongs to the transglycosylase family. Rpf subfamily.</text>
</comment>
<dbReference type="SUPFAM" id="SSF89372">
    <property type="entry name" value="Fucose-specific lectin"/>
    <property type="match status" value="1"/>
</dbReference>
<dbReference type="PROSITE" id="PS51318">
    <property type="entry name" value="TAT"/>
    <property type="match status" value="1"/>
</dbReference>
<dbReference type="CDD" id="cd13925">
    <property type="entry name" value="RPF"/>
    <property type="match status" value="1"/>
</dbReference>
<accession>A0A8H9HB88</accession>
<dbReference type="OrthoDB" id="9815928at2"/>
<dbReference type="Proteomes" id="UP000610124">
    <property type="component" value="Unassembled WGS sequence"/>
</dbReference>
<dbReference type="SUPFAM" id="SSF53955">
    <property type="entry name" value="Lysozyme-like"/>
    <property type="match status" value="1"/>
</dbReference>
<dbReference type="RefSeq" id="WP_050366901.1">
    <property type="nucleotide sequence ID" value="NZ_BMUB01000001.1"/>
</dbReference>
<reference evidence="6" key="3">
    <citation type="submission" date="2016-08" db="EMBL/GenBank/DDBJ databases">
        <title>Sequencing, Assembly and Comparative Genomics of S. aureofaciens ATCC 10762.</title>
        <authorList>
            <person name="Gradnigo J.S."/>
            <person name="Johnson N."/>
            <person name="Somerville G.A."/>
        </authorList>
    </citation>
    <scope>NUCLEOTIDE SEQUENCE [LARGE SCALE GENOMIC DNA]</scope>
    <source>
        <strain evidence="6">ATCC 10762</strain>
    </source>
</reference>
<dbReference type="GeneID" id="97490513"/>
<name>A0A1E7NEH5_KITAU</name>
<reference evidence="7" key="4">
    <citation type="submission" date="2016-08" db="EMBL/GenBank/DDBJ databases">
        <title>Sequencing, assembly and comparative genomics of S. aureofaciens ATCC 10762.</title>
        <authorList>
            <person name="Gradnigo J.S."/>
            <person name="Johnson N."/>
            <person name="Somerville G.A."/>
        </authorList>
    </citation>
    <scope>NUCLEOTIDE SEQUENCE [LARGE SCALE GENOMIC DNA]</scope>
    <source>
        <strain evidence="7">ATCC 10762 / DSM 40127 / CCM 3239 / JCM 4008 / LMG 5968 / NBRC 12843 / NCIMB 8234 / A-377</strain>
    </source>
</reference>
<comment type="caution">
    <text evidence="6">The sequence shown here is derived from an EMBL/GenBank/DDBJ whole genome shotgun (WGS) entry which is preliminary data.</text>
</comment>
<evidence type="ECO:0000256" key="3">
    <source>
        <dbReference type="SAM" id="SignalP"/>
    </source>
</evidence>
<gene>
    <name evidence="5" type="ORF">GCM10010502_00360</name>
    <name evidence="6" type="ORF">HS99_0019755</name>
</gene>
<evidence type="ECO:0000256" key="1">
    <source>
        <dbReference type="ARBA" id="ARBA00010830"/>
    </source>
</evidence>
<accession>A0A1E7NEH5</accession>
<dbReference type="InterPro" id="IPR006311">
    <property type="entry name" value="TAT_signal"/>
</dbReference>
<sequence length="429" mass="43567">MPRPARTSRLTALATASLAALGVVTAAAGSAHAASVATWDRVAQCESTGNWSINTGNGYYGGLQINLHNWRYYGGLNYAARPDLATKQQQILIAEKLLADQGAGAWSCAPGTGLATDRTDPYPAPTPAPAPTWKSQVLVNGGGGIYHAIRDASGNWSGFANVAAQTGDIGPVGSLADAGINGDTHVVAVGGNGDIYHAVRFADGQWGAFGDVSSQAGSLSSVTKVSAVSVGSELNVLAVASGRLFHTVRHADGTWTAFGDVQSQAGLLPAAVTSASEASVNGQLQVVAVAGGRVYHSIRAADGTWSAWGDVYSMAGDAGAATDVAMAGTGADMQIVIASNGGAKQYHGARLASGQWMPLSDLAPVAGSFTTTSVSVASVAGELQATFVTTDNRVLHAIRHTDGSWQNATAVNLTGVYGNHYAASITGTL</sequence>
<dbReference type="Pfam" id="PF06737">
    <property type="entry name" value="Transglycosylas"/>
    <property type="match status" value="1"/>
</dbReference>
<reference evidence="5" key="1">
    <citation type="journal article" date="2014" name="Int. J. Syst. Evol. Microbiol.">
        <title>Complete genome sequence of Corynebacterium casei LMG S-19264T (=DSM 44701T), isolated from a smear-ripened cheese.</title>
        <authorList>
            <consortium name="US DOE Joint Genome Institute (JGI-PGF)"/>
            <person name="Walter F."/>
            <person name="Albersmeier A."/>
            <person name="Kalinowski J."/>
            <person name="Ruckert C."/>
        </authorList>
    </citation>
    <scope>NUCLEOTIDE SEQUENCE</scope>
    <source>
        <strain evidence="5">JCM 4434</strain>
    </source>
</reference>
<dbReference type="InterPro" id="IPR010618">
    <property type="entry name" value="RPF"/>
</dbReference>
<dbReference type="EMBL" id="JPRF03000012">
    <property type="protein sequence ID" value="OEV38893.1"/>
    <property type="molecule type" value="Genomic_DNA"/>
</dbReference>
<feature type="domain" description="Resuscitation-promoting factor core lysozyme-like" evidence="4">
    <location>
        <begin position="34"/>
        <end position="108"/>
    </location>
</feature>
<dbReference type="InterPro" id="IPR023346">
    <property type="entry name" value="Lysozyme-like_dom_sf"/>
</dbReference>
<reference evidence="5" key="5">
    <citation type="submission" date="2020-09" db="EMBL/GenBank/DDBJ databases">
        <authorList>
            <person name="Sun Q."/>
            <person name="Ohkuma M."/>
        </authorList>
    </citation>
    <scope>NUCLEOTIDE SEQUENCE</scope>
    <source>
        <strain evidence="5">JCM 4434</strain>
    </source>
</reference>
<protein>
    <recommendedName>
        <fullName evidence="4">Resuscitation-promoting factor core lysozyme-like domain-containing protein</fullName>
    </recommendedName>
</protein>
<feature type="chain" id="PRO_5009199051" description="Resuscitation-promoting factor core lysozyme-like domain-containing protein" evidence="3">
    <location>
        <begin position="34"/>
        <end position="429"/>
    </location>
</feature>
<evidence type="ECO:0000259" key="4">
    <source>
        <dbReference type="Pfam" id="PF06737"/>
    </source>
</evidence>
<dbReference type="Proteomes" id="UP000037395">
    <property type="component" value="Unassembled WGS sequence"/>
</dbReference>
<evidence type="ECO:0000313" key="5">
    <source>
        <dbReference type="EMBL" id="GGU54261.1"/>
    </source>
</evidence>
<keyword evidence="3" id="KW-0732">Signal</keyword>
<dbReference type="Gene3D" id="1.10.530.10">
    <property type="match status" value="1"/>
</dbReference>
<evidence type="ECO:0000313" key="7">
    <source>
        <dbReference type="Proteomes" id="UP000037395"/>
    </source>
</evidence>
<dbReference type="AlphaFoldDB" id="A0A1E7NEH5"/>
<reference evidence="6 7" key="2">
    <citation type="submission" date="2014-07" db="EMBL/GenBank/DDBJ databases">
        <authorList>
            <person name="Zhang J.E."/>
            <person name="Yang H."/>
            <person name="Guo J."/>
            <person name="Deng Z."/>
            <person name="Luo H."/>
            <person name="Luo M."/>
            <person name="Zhao B."/>
        </authorList>
    </citation>
    <scope>NUCLEOTIDE SEQUENCE [LARGE SCALE GENOMIC DNA]</scope>
    <source>
        <strain evidence="6">ATCC 10762</strain>
        <strain evidence="7">ATCC 10762 / DSM 40127 / CCM 3239 / JCM 4008 / LMG 5968 / NBRC 12843 / NCIMB 8234 / A-377</strain>
    </source>
</reference>
<keyword evidence="7" id="KW-1185">Reference proteome</keyword>
<feature type="signal peptide" evidence="3">
    <location>
        <begin position="1"/>
        <end position="33"/>
    </location>
</feature>
<evidence type="ECO:0000313" key="6">
    <source>
        <dbReference type="EMBL" id="OEV38893.1"/>
    </source>
</evidence>
<organism evidence="6 7">
    <name type="scientific">Kitasatospora aureofaciens</name>
    <name type="common">Streptomyces aureofaciens</name>
    <dbReference type="NCBI Taxonomy" id="1894"/>
    <lineage>
        <taxon>Bacteria</taxon>
        <taxon>Bacillati</taxon>
        <taxon>Actinomycetota</taxon>
        <taxon>Actinomycetes</taxon>
        <taxon>Kitasatosporales</taxon>
        <taxon>Streptomycetaceae</taxon>
        <taxon>Kitasatospora</taxon>
    </lineage>
</organism>
<proteinExistence type="inferred from homology"/>
<evidence type="ECO:0000256" key="2">
    <source>
        <dbReference type="ARBA" id="ARBA00022801"/>
    </source>
</evidence>
<dbReference type="EMBL" id="BMUB01000001">
    <property type="protein sequence ID" value="GGU54261.1"/>
    <property type="molecule type" value="Genomic_DNA"/>
</dbReference>